<dbReference type="STRING" id="10020.ENSDORP00000014246"/>
<dbReference type="SMART" id="SM00389">
    <property type="entry name" value="HOX"/>
    <property type="match status" value="1"/>
</dbReference>
<dbReference type="GO" id="GO:0000978">
    <property type="term" value="F:RNA polymerase II cis-regulatory region sequence-specific DNA binding"/>
    <property type="evidence" value="ECO:0007669"/>
    <property type="project" value="TreeGrafter"/>
</dbReference>
<dbReference type="GeneID" id="106000489"/>
<dbReference type="GO" id="GO:0000981">
    <property type="term" value="F:DNA-binding transcription factor activity, RNA polymerase II-specific"/>
    <property type="evidence" value="ECO:0007669"/>
    <property type="project" value="TreeGrafter"/>
</dbReference>
<feature type="DNA-binding region" description="Homeobox" evidence="6">
    <location>
        <begin position="167"/>
        <end position="226"/>
    </location>
</feature>
<feature type="domain" description="Homeobox" evidence="9">
    <location>
        <begin position="165"/>
        <end position="225"/>
    </location>
</feature>
<gene>
    <name evidence="11" type="primary">Noto</name>
</gene>
<dbReference type="FunCoup" id="A0A1S3GSG9">
    <property type="interactions" value="421"/>
</dbReference>
<evidence type="ECO:0000256" key="2">
    <source>
        <dbReference type="ARBA" id="ARBA00022473"/>
    </source>
</evidence>
<feature type="region of interest" description="Disordered" evidence="8">
    <location>
        <begin position="237"/>
        <end position="262"/>
    </location>
</feature>
<dbReference type="FunFam" id="1.10.10.60:FF:000318">
    <property type="entry name" value="homeobox protein notochord"/>
    <property type="match status" value="1"/>
</dbReference>
<dbReference type="InterPro" id="IPR009057">
    <property type="entry name" value="Homeodomain-like_sf"/>
</dbReference>
<protein>
    <submittedName>
        <fullName evidence="11">Homeobox protein notochord</fullName>
    </submittedName>
</protein>
<keyword evidence="3 6" id="KW-0238">DNA-binding</keyword>
<dbReference type="InterPro" id="IPR001356">
    <property type="entry name" value="HD"/>
</dbReference>
<dbReference type="RefSeq" id="XP_012891219.1">
    <property type="nucleotide sequence ID" value="XM_013035765.1"/>
</dbReference>
<dbReference type="AlphaFoldDB" id="A0A1S3GSG9"/>
<keyword evidence="5 6" id="KW-0539">Nucleus</keyword>
<evidence type="ECO:0000256" key="7">
    <source>
        <dbReference type="RuleBase" id="RU000682"/>
    </source>
</evidence>
<reference evidence="11" key="1">
    <citation type="submission" date="2025-08" db="UniProtKB">
        <authorList>
            <consortium name="RefSeq"/>
        </authorList>
    </citation>
    <scope>IDENTIFICATION</scope>
    <source>
        <tissue evidence="11">Kidney</tissue>
    </source>
</reference>
<accession>A0A1S3GSG9</accession>
<dbReference type="GO" id="GO:0030182">
    <property type="term" value="P:neuron differentiation"/>
    <property type="evidence" value="ECO:0007669"/>
    <property type="project" value="TreeGrafter"/>
</dbReference>
<dbReference type="OrthoDB" id="6159439at2759"/>
<evidence type="ECO:0000259" key="9">
    <source>
        <dbReference type="PROSITE" id="PS50071"/>
    </source>
</evidence>
<dbReference type="CTD" id="344022"/>
<dbReference type="PANTHER" id="PTHR24339:SF68">
    <property type="entry name" value="HOMEOBOX PROTEIN NOTOCHORD"/>
    <property type="match status" value="1"/>
</dbReference>
<dbReference type="SUPFAM" id="SSF46689">
    <property type="entry name" value="Homeodomain-like"/>
    <property type="match status" value="1"/>
</dbReference>
<dbReference type="InterPro" id="IPR050877">
    <property type="entry name" value="EMX-VAX-Noto_Homeobox_TFs"/>
</dbReference>
<evidence type="ECO:0000256" key="8">
    <source>
        <dbReference type="SAM" id="MobiDB-lite"/>
    </source>
</evidence>
<dbReference type="PANTHER" id="PTHR24339">
    <property type="entry name" value="HOMEOBOX PROTEIN EMX-RELATED"/>
    <property type="match status" value="1"/>
</dbReference>
<feature type="region of interest" description="Disordered" evidence="8">
    <location>
        <begin position="1"/>
        <end position="38"/>
    </location>
</feature>
<dbReference type="KEGG" id="dord:106000489"/>
<dbReference type="CDD" id="cd00086">
    <property type="entry name" value="homeodomain"/>
    <property type="match status" value="1"/>
</dbReference>
<dbReference type="Gene3D" id="1.10.10.60">
    <property type="entry name" value="Homeodomain-like"/>
    <property type="match status" value="1"/>
</dbReference>
<evidence type="ECO:0000313" key="10">
    <source>
        <dbReference type="Proteomes" id="UP000081671"/>
    </source>
</evidence>
<sequence>MPSPAPQQSDPADAQVLAQRSDCSPETPSLGLPGCPSGLSTPRAPGRLESSFSIEAILARPDPSAHAISPPPVTRCMAWSPWSALPGCAAPALRWTCPAPASWLPTCLNVGVYPLYPQFSVPQLHMAHFCGIQGFGNPGLELAHSPGLWSPLDLVPIKDPQETERHPKRARTMFNLEQLQELERVFSKHHNLVGKKRAQLAAKLHLTENQVRIWFQNRRVKYQKQQKLKLPATSAIAASLDEPTSSSDSSIQREDAESGSDS</sequence>
<keyword evidence="2" id="KW-0217">Developmental protein</keyword>
<proteinExistence type="predicted"/>
<organism evidence="10 11">
    <name type="scientific">Dipodomys ordii</name>
    <name type="common">Ord's kangaroo rat</name>
    <dbReference type="NCBI Taxonomy" id="10020"/>
    <lineage>
        <taxon>Eukaryota</taxon>
        <taxon>Metazoa</taxon>
        <taxon>Chordata</taxon>
        <taxon>Craniata</taxon>
        <taxon>Vertebrata</taxon>
        <taxon>Euteleostomi</taxon>
        <taxon>Mammalia</taxon>
        <taxon>Eutheria</taxon>
        <taxon>Euarchontoglires</taxon>
        <taxon>Glires</taxon>
        <taxon>Rodentia</taxon>
        <taxon>Castorimorpha</taxon>
        <taxon>Heteromyidae</taxon>
        <taxon>Dipodomyinae</taxon>
        <taxon>Dipodomys</taxon>
    </lineage>
</organism>
<keyword evidence="10" id="KW-1185">Reference proteome</keyword>
<comment type="subcellular location">
    <subcellularLocation>
        <location evidence="1 6 7">Nucleus</location>
    </subcellularLocation>
</comment>
<feature type="compositionally biased region" description="Polar residues" evidence="8">
    <location>
        <begin position="1"/>
        <end position="10"/>
    </location>
</feature>
<keyword evidence="4 6" id="KW-0371">Homeobox</keyword>
<evidence type="ECO:0000256" key="5">
    <source>
        <dbReference type="ARBA" id="ARBA00023242"/>
    </source>
</evidence>
<dbReference type="GO" id="GO:0005634">
    <property type="term" value="C:nucleus"/>
    <property type="evidence" value="ECO:0007669"/>
    <property type="project" value="UniProtKB-SubCell"/>
</dbReference>
<evidence type="ECO:0000256" key="6">
    <source>
        <dbReference type="PROSITE-ProRule" id="PRU00108"/>
    </source>
</evidence>
<name>A0A1S3GSG9_DIPOR</name>
<dbReference type="Pfam" id="PF00046">
    <property type="entry name" value="Homeodomain"/>
    <property type="match status" value="1"/>
</dbReference>
<dbReference type="PROSITE" id="PS50071">
    <property type="entry name" value="HOMEOBOX_2"/>
    <property type="match status" value="1"/>
</dbReference>
<dbReference type="Proteomes" id="UP000081671">
    <property type="component" value="Unplaced"/>
</dbReference>
<evidence type="ECO:0000256" key="4">
    <source>
        <dbReference type="ARBA" id="ARBA00023155"/>
    </source>
</evidence>
<evidence type="ECO:0000256" key="3">
    <source>
        <dbReference type="ARBA" id="ARBA00023125"/>
    </source>
</evidence>
<dbReference type="GO" id="GO:0007420">
    <property type="term" value="P:brain development"/>
    <property type="evidence" value="ECO:0007669"/>
    <property type="project" value="TreeGrafter"/>
</dbReference>
<evidence type="ECO:0000256" key="1">
    <source>
        <dbReference type="ARBA" id="ARBA00004123"/>
    </source>
</evidence>
<dbReference type="InParanoid" id="A0A1S3GSG9"/>
<evidence type="ECO:0000313" key="11">
    <source>
        <dbReference type="RefSeq" id="XP_012891219.1"/>
    </source>
</evidence>